<protein>
    <recommendedName>
        <fullName evidence="1">Reverse transcriptase domain-containing protein</fullName>
    </recommendedName>
</protein>
<sequence>MDKIEGLETNTSDHHPIRCNLSLEIAKNRKSSTVTQQSKINWDKVDKEKYREVLSTNLQKANLNQETIEETIDELTSLLTTSSSQYQGKAKKKCTKHRLKVWNDDIKEAVSRSKKSHWEFKKLKESGNLDSAVIEERKNAKQDLHRLIRNEQLRTEVAKKEQLMQAETKDRTTFYRIIREQRGSISTKVSEIQVQNKEYKEEHLLKGWNVHFEQMSNSNPAPTDGEYTLLVEGDLEIIKDVCSKANTPIPETNEEEVNNVIKTLNTGKSPDIYGVYIEHIKYAGELITPILVDMINSVFRTCQIPSTLKKGYITPVYKKKGSKTEAKNYRGITVLPMLAKLLEIIVRIRIRKILEPNQNSLQRGFTSSSSPMNCALIIEEFVRESKDQKSKTFLSLLDARAAFDMVWHSSLLRKLYLQGIEGNLWILIQNMHEDITSCVKWNGQFSNSFMLTQGVRQGGTLSSDFYKLYVNTLLDRIQNTGIGGHIGDINCAAPTCADDMSQLSTKESELQILCNVAENYSVMEHYELQPAKSVILPVNTSGKKSDSGHTSFEWKLKDTSVPIANEAVHVGITRNVKGNRESTIQNNIQKARRTLYSLMSSGMHGENGLDPKSCIHLLNVYVMPVLLYGLEILLPSDYHCQPLEIFLKKTLKQILSIPVSTADPAPFILSGCIPVEAIIHKRALTFYCNICRLPESAIEKQLAHRQCSIKSLKSHSWFIAIKKLLIKYDLPDINDVLKQPPTKYTWNKLVNRKVNDYWKTKIMSSAGSYSSLRHLDPSSYKPGKIHPIATTKNPTNRDITRLAVKLKIVTGTYLLQCNRAALNHQDSDPTCLMCKSEPETAEHFLLRCEKLAETRDPLLLELNALSEDLFNVTLWSLSQTEKMNFILNIYSAMGCHQNCGTFDFHTRRYCYSLHVLRYKILCNMPTRKRYGL</sequence>
<dbReference type="InterPro" id="IPR000477">
    <property type="entry name" value="RT_dom"/>
</dbReference>
<dbReference type="PROSITE" id="PS50878">
    <property type="entry name" value="RT_POL"/>
    <property type="match status" value="1"/>
</dbReference>
<evidence type="ECO:0000313" key="3">
    <source>
        <dbReference type="Proteomes" id="UP001186944"/>
    </source>
</evidence>
<dbReference type="Proteomes" id="UP001186944">
    <property type="component" value="Unassembled WGS sequence"/>
</dbReference>
<gene>
    <name evidence="2" type="ORF">FSP39_010945</name>
</gene>
<dbReference type="AlphaFoldDB" id="A0AA89BTF4"/>
<dbReference type="Pfam" id="PF00078">
    <property type="entry name" value="RVT_1"/>
    <property type="match status" value="1"/>
</dbReference>
<dbReference type="SUPFAM" id="SSF56672">
    <property type="entry name" value="DNA/RNA polymerases"/>
    <property type="match status" value="1"/>
</dbReference>
<dbReference type="EMBL" id="VSWD01000010">
    <property type="protein sequence ID" value="KAK3090324.1"/>
    <property type="molecule type" value="Genomic_DNA"/>
</dbReference>
<evidence type="ECO:0000259" key="1">
    <source>
        <dbReference type="PROSITE" id="PS50878"/>
    </source>
</evidence>
<organism evidence="2 3">
    <name type="scientific">Pinctada imbricata</name>
    <name type="common">Atlantic pearl-oyster</name>
    <name type="synonym">Pinctada martensii</name>
    <dbReference type="NCBI Taxonomy" id="66713"/>
    <lineage>
        <taxon>Eukaryota</taxon>
        <taxon>Metazoa</taxon>
        <taxon>Spiralia</taxon>
        <taxon>Lophotrochozoa</taxon>
        <taxon>Mollusca</taxon>
        <taxon>Bivalvia</taxon>
        <taxon>Autobranchia</taxon>
        <taxon>Pteriomorphia</taxon>
        <taxon>Pterioida</taxon>
        <taxon>Pterioidea</taxon>
        <taxon>Pteriidae</taxon>
        <taxon>Pinctada</taxon>
    </lineage>
</organism>
<proteinExistence type="predicted"/>
<comment type="caution">
    <text evidence="2">The sequence shown here is derived from an EMBL/GenBank/DDBJ whole genome shotgun (WGS) entry which is preliminary data.</text>
</comment>
<dbReference type="PANTHER" id="PTHR19446">
    <property type="entry name" value="REVERSE TRANSCRIPTASES"/>
    <property type="match status" value="1"/>
</dbReference>
<accession>A0AA89BTF4</accession>
<dbReference type="InterPro" id="IPR043502">
    <property type="entry name" value="DNA/RNA_pol_sf"/>
</dbReference>
<feature type="domain" description="Reverse transcriptase" evidence="1">
    <location>
        <begin position="297"/>
        <end position="559"/>
    </location>
</feature>
<reference evidence="2" key="1">
    <citation type="submission" date="2019-08" db="EMBL/GenBank/DDBJ databases">
        <title>The improved chromosome-level genome for the pearl oyster Pinctada fucata martensii using PacBio sequencing and Hi-C.</title>
        <authorList>
            <person name="Zheng Z."/>
        </authorList>
    </citation>
    <scope>NUCLEOTIDE SEQUENCE</scope>
    <source>
        <strain evidence="2">ZZ-2019</strain>
        <tissue evidence="2">Adductor muscle</tissue>
    </source>
</reference>
<keyword evidence="3" id="KW-1185">Reference proteome</keyword>
<name>A0AA89BTF4_PINIB</name>
<evidence type="ECO:0000313" key="2">
    <source>
        <dbReference type="EMBL" id="KAK3090324.1"/>
    </source>
</evidence>